<accession>A0ABT2FC64</accession>
<keyword evidence="2" id="KW-1185">Reference proteome</keyword>
<protein>
    <submittedName>
        <fullName evidence="1">Uncharacterized protein</fullName>
    </submittedName>
</protein>
<gene>
    <name evidence="1" type="ORF">NXS09_05725</name>
</gene>
<dbReference type="EMBL" id="JANUXW010000003">
    <property type="protein sequence ID" value="MCS4533799.1"/>
    <property type="molecule type" value="Genomic_DNA"/>
</dbReference>
<name>A0ABT2FC64_9NEIS</name>
<reference evidence="1" key="1">
    <citation type="submission" date="2022-08" db="EMBL/GenBank/DDBJ databases">
        <authorList>
            <person name="Volokhov D.V."/>
            <person name="Furtak V.A."/>
            <person name="Zagorodnyaya T.A."/>
        </authorList>
    </citation>
    <scope>NUCLEOTIDE SEQUENCE</scope>
    <source>
        <strain evidence="1">CSL10203-ORH2</strain>
    </source>
</reference>
<evidence type="ECO:0000313" key="2">
    <source>
        <dbReference type="Proteomes" id="UP001166947"/>
    </source>
</evidence>
<sequence length="73" mass="8175">MFDDLFNATSQQMGRFSDTVRDEFGQSIVSDVFEPLLQDISGLQKMGELFQTRAAEIDQLTGELQSIGSMSHE</sequence>
<dbReference type="Proteomes" id="UP001166947">
    <property type="component" value="Unassembled WGS sequence"/>
</dbReference>
<comment type="caution">
    <text evidence="1">The sequence shown here is derived from an EMBL/GenBank/DDBJ whole genome shotgun (WGS) entry which is preliminary data.</text>
</comment>
<reference evidence="1" key="2">
    <citation type="journal article" date="2023" name="Curr. Microbiol.">
        <title>Neisseria montereyensis sp. nov., Isolated from Oropharynx of California Sea Lion (Zalophus californianus): Genomic, Phylogenetic, and Phenotypic Study.</title>
        <authorList>
            <person name="Volokhov D.V."/>
            <person name="Zagorodnyaya T.A."/>
            <person name="Furtak V.A."/>
            <person name="Nattanmai G."/>
            <person name="Randall L."/>
            <person name="Jose S."/>
            <person name="Gao Y."/>
            <person name="Gulland F.M."/>
            <person name="Eisenberg T."/>
            <person name="Delmonte P."/>
            <person name="Blom J."/>
            <person name="Mitchell K.K."/>
        </authorList>
    </citation>
    <scope>NUCLEOTIDE SEQUENCE</scope>
    <source>
        <strain evidence="1">CSL10203-ORH2</strain>
    </source>
</reference>
<dbReference type="RefSeq" id="WP_259291593.1">
    <property type="nucleotide sequence ID" value="NZ_JANUXW010000003.1"/>
</dbReference>
<organism evidence="1 2">
    <name type="scientific">Neisseria montereyensis</name>
    <dbReference type="NCBI Taxonomy" id="2973938"/>
    <lineage>
        <taxon>Bacteria</taxon>
        <taxon>Pseudomonadati</taxon>
        <taxon>Pseudomonadota</taxon>
        <taxon>Betaproteobacteria</taxon>
        <taxon>Neisseriales</taxon>
        <taxon>Neisseriaceae</taxon>
        <taxon>Neisseria</taxon>
    </lineage>
</organism>
<evidence type="ECO:0000313" key="1">
    <source>
        <dbReference type="EMBL" id="MCS4533799.1"/>
    </source>
</evidence>
<proteinExistence type="predicted"/>